<keyword evidence="3" id="KW-0067">ATP-binding</keyword>
<accession>A0A5J4PWG4</accession>
<dbReference type="EMBL" id="SNRY01005907">
    <property type="protein sequence ID" value="KAA6313815.1"/>
    <property type="molecule type" value="Genomic_DNA"/>
</dbReference>
<dbReference type="Gene3D" id="3.40.50.300">
    <property type="entry name" value="P-loop containing nucleotide triphosphate hydrolases"/>
    <property type="match status" value="1"/>
</dbReference>
<dbReference type="PROSITE" id="PS51194">
    <property type="entry name" value="HELICASE_CTER"/>
    <property type="match status" value="1"/>
</dbReference>
<dbReference type="AlphaFoldDB" id="A0A5J4PWG4"/>
<dbReference type="InterPro" id="IPR049730">
    <property type="entry name" value="SNF2/RAD54-like_C"/>
</dbReference>
<dbReference type="PANTHER" id="PTHR45626">
    <property type="entry name" value="TRANSCRIPTION TERMINATION FACTOR 2-RELATED"/>
    <property type="match status" value="1"/>
</dbReference>
<dbReference type="GO" id="GO:0008094">
    <property type="term" value="F:ATP-dependent activity, acting on DNA"/>
    <property type="evidence" value="ECO:0007669"/>
    <property type="project" value="TreeGrafter"/>
</dbReference>
<dbReference type="InterPro" id="IPR001650">
    <property type="entry name" value="Helicase_C-like"/>
</dbReference>
<sequence>ETLRSEGHKVLIFSSFVKHLELIARIFTQCGWSYALLTGASVNRQAEIDRFTSTDHIQAFLISLKAGGVGLNLTQADYVFIVDPWWNPASEMQAISRSHRIGQEKQVFAYRFITQGSIEEKIIQLQEGKRKLAETFITDSNPLETLTDEEWQKLLEI</sequence>
<evidence type="ECO:0000259" key="4">
    <source>
        <dbReference type="PROSITE" id="PS51194"/>
    </source>
</evidence>
<name>A0A5J4PWG4_9ZZZZ</name>
<evidence type="ECO:0000256" key="2">
    <source>
        <dbReference type="ARBA" id="ARBA00022801"/>
    </source>
</evidence>
<evidence type="ECO:0000313" key="5">
    <source>
        <dbReference type="EMBL" id="KAA6313815.1"/>
    </source>
</evidence>
<dbReference type="CDD" id="cd18793">
    <property type="entry name" value="SF2_C_SNF"/>
    <property type="match status" value="1"/>
</dbReference>
<dbReference type="GO" id="GO:0006281">
    <property type="term" value="P:DNA repair"/>
    <property type="evidence" value="ECO:0007669"/>
    <property type="project" value="TreeGrafter"/>
</dbReference>
<evidence type="ECO:0000256" key="1">
    <source>
        <dbReference type="ARBA" id="ARBA00022741"/>
    </source>
</evidence>
<dbReference type="GO" id="GO:0005634">
    <property type="term" value="C:nucleus"/>
    <property type="evidence" value="ECO:0007669"/>
    <property type="project" value="TreeGrafter"/>
</dbReference>
<gene>
    <name evidence="5" type="ORF">EZS27_035472</name>
</gene>
<reference evidence="5" key="1">
    <citation type="submission" date="2019-03" db="EMBL/GenBank/DDBJ databases">
        <title>Single cell metagenomics reveals metabolic interactions within the superorganism composed of flagellate Streblomastix strix and complex community of Bacteroidetes bacteria on its surface.</title>
        <authorList>
            <person name="Treitli S.C."/>
            <person name="Kolisko M."/>
            <person name="Husnik F."/>
            <person name="Keeling P."/>
            <person name="Hampl V."/>
        </authorList>
    </citation>
    <scope>NUCLEOTIDE SEQUENCE</scope>
    <source>
        <strain evidence="5">STM</strain>
    </source>
</reference>
<dbReference type="GO" id="GO:0005524">
    <property type="term" value="F:ATP binding"/>
    <property type="evidence" value="ECO:0007669"/>
    <property type="project" value="UniProtKB-KW"/>
</dbReference>
<feature type="domain" description="Helicase C-terminal" evidence="4">
    <location>
        <begin position="1"/>
        <end position="144"/>
    </location>
</feature>
<keyword evidence="2" id="KW-0378">Hydrolase</keyword>
<dbReference type="GO" id="GO:0016787">
    <property type="term" value="F:hydrolase activity"/>
    <property type="evidence" value="ECO:0007669"/>
    <property type="project" value="UniProtKB-KW"/>
</dbReference>
<dbReference type="InterPro" id="IPR027417">
    <property type="entry name" value="P-loop_NTPase"/>
</dbReference>
<keyword evidence="1" id="KW-0547">Nucleotide-binding</keyword>
<proteinExistence type="predicted"/>
<evidence type="ECO:0000256" key="3">
    <source>
        <dbReference type="ARBA" id="ARBA00022840"/>
    </source>
</evidence>
<comment type="caution">
    <text evidence="5">The sequence shown here is derived from an EMBL/GenBank/DDBJ whole genome shotgun (WGS) entry which is preliminary data.</text>
</comment>
<dbReference type="InterPro" id="IPR050628">
    <property type="entry name" value="SNF2_RAD54_helicase_TF"/>
</dbReference>
<dbReference type="SMART" id="SM00490">
    <property type="entry name" value="HELICc"/>
    <property type="match status" value="1"/>
</dbReference>
<organism evidence="5">
    <name type="scientific">termite gut metagenome</name>
    <dbReference type="NCBI Taxonomy" id="433724"/>
    <lineage>
        <taxon>unclassified sequences</taxon>
        <taxon>metagenomes</taxon>
        <taxon>organismal metagenomes</taxon>
    </lineage>
</organism>
<dbReference type="Pfam" id="PF00271">
    <property type="entry name" value="Helicase_C"/>
    <property type="match status" value="1"/>
</dbReference>
<protein>
    <recommendedName>
        <fullName evidence="4">Helicase C-terminal domain-containing protein</fullName>
    </recommendedName>
</protein>
<feature type="non-terminal residue" evidence="5">
    <location>
        <position position="1"/>
    </location>
</feature>
<dbReference type="SUPFAM" id="SSF52540">
    <property type="entry name" value="P-loop containing nucleoside triphosphate hydrolases"/>
    <property type="match status" value="1"/>
</dbReference>